<evidence type="ECO:0000313" key="2">
    <source>
        <dbReference type="EMBL" id="HDZ50068.1"/>
    </source>
</evidence>
<organism evidence="2">
    <name type="scientific">Aerophobetes bacterium</name>
    <dbReference type="NCBI Taxonomy" id="2030807"/>
    <lineage>
        <taxon>Bacteria</taxon>
        <taxon>Candidatus Aerophobota</taxon>
    </lineage>
</organism>
<evidence type="ECO:0000256" key="1">
    <source>
        <dbReference type="SAM" id="Coils"/>
    </source>
</evidence>
<dbReference type="Proteomes" id="UP000885667">
    <property type="component" value="Unassembled WGS sequence"/>
</dbReference>
<dbReference type="Pfam" id="PF05597">
    <property type="entry name" value="Phasin"/>
    <property type="match status" value="1"/>
</dbReference>
<dbReference type="InterPro" id="IPR008769">
    <property type="entry name" value="PhaF_PhaI"/>
</dbReference>
<protein>
    <recommendedName>
        <fullName evidence="3">Polyhydroxyalkanoate synthesis regulator</fullName>
    </recommendedName>
</protein>
<dbReference type="PANTHER" id="PTHR38664:SF1">
    <property type="entry name" value="SLR0058 PROTEIN"/>
    <property type="match status" value="1"/>
</dbReference>
<dbReference type="NCBIfam" id="NF047773">
    <property type="entry name" value="phas_rel_Lepto"/>
    <property type="match status" value="1"/>
</dbReference>
<keyword evidence="1" id="KW-0175">Coiled coil</keyword>
<proteinExistence type="predicted"/>
<feature type="coiled-coil region" evidence="1">
    <location>
        <begin position="55"/>
        <end position="101"/>
    </location>
</feature>
<name>A0A7C1RKM1_UNCAE</name>
<dbReference type="AlphaFoldDB" id="A0A7C1RKM1"/>
<evidence type="ECO:0008006" key="3">
    <source>
        <dbReference type="Google" id="ProtNLM"/>
    </source>
</evidence>
<dbReference type="EMBL" id="DRFT01000176">
    <property type="protein sequence ID" value="HDZ50068.1"/>
    <property type="molecule type" value="Genomic_DNA"/>
</dbReference>
<reference evidence="2" key="1">
    <citation type="journal article" date="2020" name="mSystems">
        <title>Genome- and Community-Level Interaction Insights into Carbon Utilization and Element Cycling Functions of Hydrothermarchaeota in Hydrothermal Sediment.</title>
        <authorList>
            <person name="Zhou Z."/>
            <person name="Liu Y."/>
            <person name="Xu W."/>
            <person name="Pan J."/>
            <person name="Luo Z.H."/>
            <person name="Li M."/>
        </authorList>
    </citation>
    <scope>NUCLEOTIDE SEQUENCE [LARGE SCALE GENOMIC DNA]</scope>
    <source>
        <strain evidence="2">HyVt-329</strain>
    </source>
</reference>
<accession>A0A7C1RKM1</accession>
<comment type="caution">
    <text evidence="2">The sequence shown here is derived from an EMBL/GenBank/DDBJ whole genome shotgun (WGS) entry which is preliminary data.</text>
</comment>
<sequence length="104" mass="11972">MREVGKLDQLLRKLFLSGLGVFALTQEKIEEVVEELAKKGEISWGEKEDFLGELIEKGEEQKAEVERKIGDKVEEMLSRVNIASKDDIKRLEKKIDELGKKRKT</sequence>
<gene>
    <name evidence="2" type="ORF">ENH69_02480</name>
</gene>
<dbReference type="PANTHER" id="PTHR38664">
    <property type="entry name" value="SLR0058 PROTEIN"/>
    <property type="match status" value="1"/>
</dbReference>